<evidence type="ECO:0000313" key="16">
    <source>
        <dbReference type="Proteomes" id="UP000694843"/>
    </source>
</evidence>
<dbReference type="InterPro" id="IPR023434">
    <property type="entry name" value="Arginosuc_synth_type_1_subfam"/>
</dbReference>
<dbReference type="FunFam" id="3.40.50.620:FF:000019">
    <property type="entry name" value="Argininosuccinate synthase"/>
    <property type="match status" value="1"/>
</dbReference>
<evidence type="ECO:0000256" key="2">
    <source>
        <dbReference type="ARBA" id="ARBA00005154"/>
    </source>
</evidence>
<organism evidence="16 17">
    <name type="scientific">Hyalella azteca</name>
    <name type="common">Amphipod</name>
    <dbReference type="NCBI Taxonomy" id="294128"/>
    <lineage>
        <taxon>Eukaryota</taxon>
        <taxon>Metazoa</taxon>
        <taxon>Ecdysozoa</taxon>
        <taxon>Arthropoda</taxon>
        <taxon>Crustacea</taxon>
        <taxon>Multicrustacea</taxon>
        <taxon>Malacostraca</taxon>
        <taxon>Eumalacostraca</taxon>
        <taxon>Peracarida</taxon>
        <taxon>Amphipoda</taxon>
        <taxon>Senticaudata</taxon>
        <taxon>Talitrida</taxon>
        <taxon>Talitroidea</taxon>
        <taxon>Hyalellidae</taxon>
        <taxon>Hyalella</taxon>
    </lineage>
</organism>
<feature type="domain" description="Arginosuccinate synthase-like N-terminal" evidence="14">
    <location>
        <begin position="9"/>
        <end position="172"/>
    </location>
</feature>
<reference evidence="17 18" key="1">
    <citation type="submission" date="2025-04" db="UniProtKB">
        <authorList>
            <consortium name="RefSeq"/>
        </authorList>
    </citation>
    <scope>IDENTIFICATION</scope>
    <source>
        <tissue evidence="17 18">Whole organism</tissue>
    </source>
</reference>
<keyword evidence="8" id="KW-0436">Ligase</keyword>
<evidence type="ECO:0000256" key="8">
    <source>
        <dbReference type="ARBA" id="ARBA00022598"/>
    </source>
</evidence>
<comment type="pathway">
    <text evidence="1">Amino-acid biosynthesis; L-arginine biosynthesis; L-arginine from L-ornithine and carbamoyl phosphate: step 2/3.</text>
</comment>
<proteinExistence type="inferred from homology"/>
<evidence type="ECO:0000259" key="14">
    <source>
        <dbReference type="Pfam" id="PF00764"/>
    </source>
</evidence>
<dbReference type="GO" id="GO:0004055">
    <property type="term" value="F:argininosuccinate synthase activity"/>
    <property type="evidence" value="ECO:0007669"/>
    <property type="project" value="UniProtKB-EC"/>
</dbReference>
<dbReference type="InterPro" id="IPR048268">
    <property type="entry name" value="Arginosuc_syn_C"/>
</dbReference>
<dbReference type="OrthoDB" id="1688907at2759"/>
<dbReference type="GeneID" id="108675434"/>
<dbReference type="RefSeq" id="XP_018018938.1">
    <property type="nucleotide sequence ID" value="XM_018163449.2"/>
</dbReference>
<keyword evidence="10" id="KW-0547">Nucleotide-binding</keyword>
<dbReference type="SUPFAM" id="SSF69864">
    <property type="entry name" value="Argininosuccinate synthetase, C-terminal domain"/>
    <property type="match status" value="1"/>
</dbReference>
<comment type="pathway">
    <text evidence="2">Nitrogen metabolism; urea cycle; (N(omega)-L-arginino)succinate from L-aspartate and L-citrulline: step 1/1.</text>
</comment>
<dbReference type="InterPro" id="IPR018223">
    <property type="entry name" value="Arginosuc_synth_CS"/>
</dbReference>
<dbReference type="InterPro" id="IPR024074">
    <property type="entry name" value="AS_cat/multimer_dom_body"/>
</dbReference>
<dbReference type="InterPro" id="IPR014729">
    <property type="entry name" value="Rossmann-like_a/b/a_fold"/>
</dbReference>
<keyword evidence="16" id="KW-1185">Reference proteome</keyword>
<sequence length="413" mass="45091">MEVSMQQLVVLAYSGGLDTSCILVWLREQGYSVIAYLANLGQNEDFEEARAKAEKLGAVDVIIEDLRRELVEDFAFVSVQGNCRYEDKYLLGTSLARPCIVRGLVRAARKHKAGFIAHGATGKGNDQVRFEFGCAALMPNAKVIAPWRDPGFCARFQGRQDLFSYARANGIPLPVTPKSPWSIDGNIIHVSYESGILEDPNCPAPEGLCQMTVDPEKAPDKPQLLTINFEKGIPVSVVMEDGSRVEGSLEVFTAVNTAAAAHGVGRVDMVENRFLGLKSRGVYETPGLTALHAAHGDLESVCLDKRVRDVKEHLAHVLAQQIYNGLWYSPECEYTRQCIAASQTHVTGSVRLKLYKGNVHVVQRVGAPGCSLYNTSLVSMDEHGGYDPTDASGFIAVHALRLREYGSLRAAAP</sequence>
<keyword evidence="6" id="KW-0835">Urea cycle</keyword>
<comment type="catalytic activity">
    <reaction evidence="13">
        <text>L-citrulline + L-aspartate + ATP = 2-(N(omega)-L-arginino)succinate + AMP + diphosphate + H(+)</text>
        <dbReference type="Rhea" id="RHEA:10932"/>
        <dbReference type="ChEBI" id="CHEBI:15378"/>
        <dbReference type="ChEBI" id="CHEBI:29991"/>
        <dbReference type="ChEBI" id="CHEBI:30616"/>
        <dbReference type="ChEBI" id="CHEBI:33019"/>
        <dbReference type="ChEBI" id="CHEBI:57472"/>
        <dbReference type="ChEBI" id="CHEBI:57743"/>
        <dbReference type="ChEBI" id="CHEBI:456215"/>
        <dbReference type="EC" id="6.3.4.5"/>
    </reaction>
</comment>
<dbReference type="PROSITE" id="PS00565">
    <property type="entry name" value="ARGININOSUCCIN_SYN_2"/>
    <property type="match status" value="1"/>
</dbReference>
<evidence type="ECO:0000256" key="7">
    <source>
        <dbReference type="ARBA" id="ARBA00022571"/>
    </source>
</evidence>
<dbReference type="UniPathway" id="UPA00158">
    <property type="reaction ID" value="UER00272"/>
</dbReference>
<dbReference type="GO" id="GO:0000050">
    <property type="term" value="P:urea cycle"/>
    <property type="evidence" value="ECO:0007669"/>
    <property type="project" value="UniProtKB-UniPathway"/>
</dbReference>
<evidence type="ECO:0000256" key="3">
    <source>
        <dbReference type="ARBA" id="ARBA00011881"/>
    </source>
</evidence>
<gene>
    <name evidence="17 18" type="primary">LOC108675434</name>
</gene>
<keyword evidence="7" id="KW-0055">Arginine biosynthesis</keyword>
<comment type="subunit">
    <text evidence="3">Homotetramer.</text>
</comment>
<evidence type="ECO:0000256" key="5">
    <source>
        <dbReference type="ARBA" id="ARBA00014810"/>
    </source>
</evidence>
<dbReference type="Pfam" id="PF00764">
    <property type="entry name" value="Arginosuc_synth"/>
    <property type="match status" value="1"/>
</dbReference>
<dbReference type="Pfam" id="PF20979">
    <property type="entry name" value="Arginosuc_syn_C"/>
    <property type="match status" value="1"/>
</dbReference>
<evidence type="ECO:0000259" key="15">
    <source>
        <dbReference type="Pfam" id="PF20979"/>
    </source>
</evidence>
<evidence type="ECO:0000256" key="12">
    <source>
        <dbReference type="ARBA" id="ARBA00029916"/>
    </source>
</evidence>
<dbReference type="GO" id="GO:0000053">
    <property type="term" value="P:argininosuccinate metabolic process"/>
    <property type="evidence" value="ECO:0007669"/>
    <property type="project" value="TreeGrafter"/>
</dbReference>
<evidence type="ECO:0000256" key="6">
    <source>
        <dbReference type="ARBA" id="ARBA00022436"/>
    </source>
</evidence>
<evidence type="ECO:0000313" key="18">
    <source>
        <dbReference type="RefSeq" id="XP_018018939.1"/>
    </source>
</evidence>
<dbReference type="OMA" id="WRWTVSP"/>
<evidence type="ECO:0000256" key="4">
    <source>
        <dbReference type="ARBA" id="ARBA00012286"/>
    </source>
</evidence>
<dbReference type="InterPro" id="IPR048267">
    <property type="entry name" value="Arginosuc_syn_N"/>
</dbReference>
<dbReference type="Proteomes" id="UP000694843">
    <property type="component" value="Unplaced"/>
</dbReference>
<name>A0A8B7NYU1_HYAAZ</name>
<dbReference type="CTD" id="40812"/>
<dbReference type="FunFam" id="3.90.1260.10:FF:000003">
    <property type="entry name" value="Argininosuccinate synthase"/>
    <property type="match status" value="1"/>
</dbReference>
<dbReference type="AlphaFoldDB" id="A0A8B7NYU1"/>
<accession>A0A8B7NYU1</accession>
<keyword evidence="11" id="KW-0067">ATP-binding</keyword>
<dbReference type="GO" id="GO:0005524">
    <property type="term" value="F:ATP binding"/>
    <property type="evidence" value="ECO:0007669"/>
    <property type="project" value="UniProtKB-KW"/>
</dbReference>
<dbReference type="EC" id="6.3.4.5" evidence="4"/>
<dbReference type="Gene3D" id="3.40.50.620">
    <property type="entry name" value="HUPs"/>
    <property type="match status" value="1"/>
</dbReference>
<evidence type="ECO:0000313" key="17">
    <source>
        <dbReference type="RefSeq" id="XP_018018938.1"/>
    </source>
</evidence>
<dbReference type="Gene3D" id="3.90.1260.10">
    <property type="entry name" value="Argininosuccinate synthetase, chain A, domain 2"/>
    <property type="match status" value="1"/>
</dbReference>
<dbReference type="PANTHER" id="PTHR11587">
    <property type="entry name" value="ARGININOSUCCINATE SYNTHASE"/>
    <property type="match status" value="1"/>
</dbReference>
<keyword evidence="9" id="KW-0028">Amino-acid biosynthesis</keyword>
<evidence type="ECO:0000256" key="1">
    <source>
        <dbReference type="ARBA" id="ARBA00004967"/>
    </source>
</evidence>
<dbReference type="PROSITE" id="PS00564">
    <property type="entry name" value="ARGININOSUCCIN_SYN_1"/>
    <property type="match status" value="1"/>
</dbReference>
<protein>
    <recommendedName>
        <fullName evidence="5">Argininosuccinate synthase</fullName>
        <ecNumber evidence="4">6.3.4.5</ecNumber>
    </recommendedName>
    <alternativeName>
        <fullName evidence="12">Citrulline--aspartate ligase</fullName>
    </alternativeName>
</protein>
<dbReference type="NCBIfam" id="NF001770">
    <property type="entry name" value="PRK00509.1"/>
    <property type="match status" value="1"/>
</dbReference>
<evidence type="ECO:0000256" key="10">
    <source>
        <dbReference type="ARBA" id="ARBA00022741"/>
    </source>
</evidence>
<evidence type="ECO:0000256" key="13">
    <source>
        <dbReference type="ARBA" id="ARBA00049077"/>
    </source>
</evidence>
<dbReference type="HAMAP" id="MF_00005">
    <property type="entry name" value="Arg_succ_synth_type1"/>
    <property type="match status" value="1"/>
</dbReference>
<evidence type="ECO:0000256" key="9">
    <source>
        <dbReference type="ARBA" id="ARBA00022605"/>
    </source>
</evidence>
<dbReference type="SUPFAM" id="SSF52402">
    <property type="entry name" value="Adenine nucleotide alpha hydrolases-like"/>
    <property type="match status" value="1"/>
</dbReference>
<dbReference type="GO" id="GO:0005737">
    <property type="term" value="C:cytoplasm"/>
    <property type="evidence" value="ECO:0007669"/>
    <property type="project" value="TreeGrafter"/>
</dbReference>
<dbReference type="NCBIfam" id="TIGR00032">
    <property type="entry name" value="argG"/>
    <property type="match status" value="1"/>
</dbReference>
<dbReference type="RefSeq" id="XP_018018939.1">
    <property type="nucleotide sequence ID" value="XM_018163450.2"/>
</dbReference>
<dbReference type="KEGG" id="hazt:108675434"/>
<dbReference type="CDD" id="cd01999">
    <property type="entry name" value="ASS"/>
    <property type="match status" value="1"/>
</dbReference>
<evidence type="ECO:0000256" key="11">
    <source>
        <dbReference type="ARBA" id="ARBA00022840"/>
    </source>
</evidence>
<dbReference type="UniPathway" id="UPA00068">
    <property type="reaction ID" value="UER00113"/>
</dbReference>
<feature type="domain" description="Arginosuccinate synthase C-terminal" evidence="15">
    <location>
        <begin position="181"/>
        <end position="405"/>
    </location>
</feature>
<dbReference type="GO" id="GO:0006526">
    <property type="term" value="P:L-arginine biosynthetic process"/>
    <property type="evidence" value="ECO:0007669"/>
    <property type="project" value="UniProtKB-UniPathway"/>
</dbReference>
<dbReference type="InterPro" id="IPR001518">
    <property type="entry name" value="Arginosuc_synth"/>
</dbReference>
<dbReference type="PANTHER" id="PTHR11587:SF2">
    <property type="entry name" value="ARGININOSUCCINATE SYNTHASE"/>
    <property type="match status" value="1"/>
</dbReference>